<dbReference type="PANTHER" id="PTHR36062">
    <property type="entry name" value="OS01G0687300 PROTEIN"/>
    <property type="match status" value="1"/>
</dbReference>
<dbReference type="InterPro" id="IPR037476">
    <property type="entry name" value="PCH1"/>
</dbReference>
<accession>A0A1S2YNE7</accession>
<dbReference type="Proteomes" id="UP000087171">
    <property type="component" value="Chromosome Ca6"/>
</dbReference>
<dbReference type="AlphaFoldDB" id="A0A1S2YNE7"/>
<name>A0A1S2YNE7_CICAR</name>
<dbReference type="eggNOG" id="ENOG502QVXQ">
    <property type="taxonomic scope" value="Eukaryota"/>
</dbReference>
<reference evidence="2" key="1">
    <citation type="journal article" date="2013" name="Nat. Biotechnol.">
        <title>Draft genome sequence of chickpea (Cicer arietinum) provides a resource for trait improvement.</title>
        <authorList>
            <person name="Varshney R.K."/>
            <person name="Song C."/>
            <person name="Saxena R.K."/>
            <person name="Azam S."/>
            <person name="Yu S."/>
            <person name="Sharpe A.G."/>
            <person name="Cannon S."/>
            <person name="Baek J."/>
            <person name="Rosen B.D."/>
            <person name="Tar'an B."/>
            <person name="Millan T."/>
            <person name="Zhang X."/>
            <person name="Ramsay L.D."/>
            <person name="Iwata A."/>
            <person name="Wang Y."/>
            <person name="Nelson W."/>
            <person name="Farmer A.D."/>
            <person name="Gaur P.M."/>
            <person name="Soderlund C."/>
            <person name="Penmetsa R.V."/>
            <person name="Xu C."/>
            <person name="Bharti A.K."/>
            <person name="He W."/>
            <person name="Winter P."/>
            <person name="Zhao S."/>
            <person name="Hane J.K."/>
            <person name="Carrasquilla-Garcia N."/>
            <person name="Condie J.A."/>
            <person name="Upadhyaya H.D."/>
            <person name="Luo M.C."/>
            <person name="Thudi M."/>
            <person name="Gowda C.L."/>
            <person name="Singh N.P."/>
            <person name="Lichtenzveig J."/>
            <person name="Gali K.K."/>
            <person name="Rubio J."/>
            <person name="Nadarajan N."/>
            <person name="Dolezel J."/>
            <person name="Bansal K.C."/>
            <person name="Xu X."/>
            <person name="Edwards D."/>
            <person name="Zhang G."/>
            <person name="Kahl G."/>
            <person name="Gil J."/>
            <person name="Singh K.B."/>
            <person name="Datta S.K."/>
            <person name="Jackson S.A."/>
            <person name="Wang J."/>
            <person name="Cook D.R."/>
        </authorList>
    </citation>
    <scope>NUCLEOTIDE SEQUENCE [LARGE SCALE GENOMIC DNA]</scope>
    <source>
        <strain evidence="2">cv. CDC Frontier</strain>
    </source>
</reference>
<evidence type="ECO:0000313" key="2">
    <source>
        <dbReference type="Proteomes" id="UP000087171"/>
    </source>
</evidence>
<protein>
    <submittedName>
        <fullName evidence="3">Uncharacterized protein LOC101510087</fullName>
    </submittedName>
</protein>
<dbReference type="STRING" id="3827.A0A1S2YNE7"/>
<feature type="compositionally biased region" description="Basic and acidic residues" evidence="1">
    <location>
        <begin position="695"/>
        <end position="704"/>
    </location>
</feature>
<dbReference type="RefSeq" id="XP_004507460.1">
    <property type="nucleotide sequence ID" value="XM_004507403.3"/>
</dbReference>
<dbReference type="KEGG" id="cam:101510087"/>
<keyword evidence="2" id="KW-1185">Reference proteome</keyword>
<dbReference type="PANTHER" id="PTHR36062:SF1">
    <property type="entry name" value="OS01G0687300 PROTEIN"/>
    <property type="match status" value="1"/>
</dbReference>
<evidence type="ECO:0000256" key="1">
    <source>
        <dbReference type="SAM" id="MobiDB-lite"/>
    </source>
</evidence>
<feature type="compositionally biased region" description="Low complexity" evidence="1">
    <location>
        <begin position="578"/>
        <end position="590"/>
    </location>
</feature>
<organism evidence="2 3">
    <name type="scientific">Cicer arietinum</name>
    <name type="common">Chickpea</name>
    <name type="synonym">Garbanzo</name>
    <dbReference type="NCBI Taxonomy" id="3827"/>
    <lineage>
        <taxon>Eukaryota</taxon>
        <taxon>Viridiplantae</taxon>
        <taxon>Streptophyta</taxon>
        <taxon>Embryophyta</taxon>
        <taxon>Tracheophyta</taxon>
        <taxon>Spermatophyta</taxon>
        <taxon>Magnoliopsida</taxon>
        <taxon>eudicotyledons</taxon>
        <taxon>Gunneridae</taxon>
        <taxon>Pentapetalae</taxon>
        <taxon>rosids</taxon>
        <taxon>fabids</taxon>
        <taxon>Fabales</taxon>
        <taxon>Fabaceae</taxon>
        <taxon>Papilionoideae</taxon>
        <taxon>50 kb inversion clade</taxon>
        <taxon>NPAAA clade</taxon>
        <taxon>Hologalegina</taxon>
        <taxon>IRL clade</taxon>
        <taxon>Cicereae</taxon>
        <taxon>Cicer</taxon>
    </lineage>
</organism>
<feature type="compositionally biased region" description="Basic and acidic residues" evidence="1">
    <location>
        <begin position="551"/>
        <end position="564"/>
    </location>
</feature>
<dbReference type="PaxDb" id="3827-XP_004507460.1"/>
<dbReference type="OrthoDB" id="649277at2759"/>
<sequence length="753" mass="82721">MMPDEISASACHDGERVDAHAMHGYLSPWMAHWKKHTSYNNTATTPACNRLSVGCELKEMKEDSDAEQRDLVGGSEVGSDSSMHAAEVGDAAGVTRVAFLDEEETGKWKKGTFDSKSFLISSLSQKLNGRSAFQREEKSVFREEDGKSGTESCSGDDNVYLNRDGGYLPIISAQAAASPKIETSVKECQLSSQGVPVKSPCAAEQKSLGLSTSLRNNLVTSASEIVPTNGRDKGKTVMPQITGGPLKVYRSSYNLASQEHYPSTKYQSYSSLCIRDKKTSSLLDPQRSSLPRLMQGSFSHFPNDPIADSDDDGLHVVHSQHRKIQNLIANPDITNQTALFESTKPQNFYGVSSLEALVPRSVHNVKAAKIYTSIDSIEESSRGHPKISQTTHCSLMSKNTDVNSSDRGQFFRELVAPTKFKGNNFNKILDLSPTPPMSDHTVECLKPKTLGRSRKSEWKENIQDFKCPTSLMNESSSEPDTMDIDTLHESNLPGEVPSQSNKCSKDSQNSPASQGAPISARGKNLEKSVNTSLLDINKEPHEPPTLASPMVDRETSTSRTHSLDVEQLFSHANGQARSKSTSSSLGSDPSSRWVKRLKLCTLEPAHGTKSETIGETSVVKLNHIFSKIMKDSKTNSKPKTVNQAEGQRAPDPRTTVLSNDESSFTEVKETVEITLSHPWIRRWSHNRATCSKKRCELSEPREPKSSNTVPDELQNKQFPSIAAMALMGKAMNCLNASELTKKGPVVVWNTKRL</sequence>
<feature type="compositionally biased region" description="Polar residues" evidence="1">
    <location>
        <begin position="470"/>
        <end position="479"/>
    </location>
</feature>
<feature type="region of interest" description="Disordered" evidence="1">
    <location>
        <begin position="630"/>
        <end position="662"/>
    </location>
</feature>
<gene>
    <name evidence="3" type="primary">LOC101510087</name>
</gene>
<feature type="region of interest" description="Disordered" evidence="1">
    <location>
        <begin position="61"/>
        <end position="81"/>
    </location>
</feature>
<feature type="region of interest" description="Disordered" evidence="1">
    <location>
        <begin position="469"/>
        <end position="590"/>
    </location>
</feature>
<feature type="compositionally biased region" description="Basic and acidic residues" evidence="1">
    <location>
        <begin position="61"/>
        <end position="70"/>
    </location>
</feature>
<feature type="region of interest" description="Disordered" evidence="1">
    <location>
        <begin position="695"/>
        <end position="714"/>
    </location>
</feature>
<proteinExistence type="predicted"/>
<dbReference type="GO" id="GO:0010099">
    <property type="term" value="P:regulation of photomorphogenesis"/>
    <property type="evidence" value="ECO:0007669"/>
    <property type="project" value="InterPro"/>
</dbReference>
<feature type="compositionally biased region" description="Polar residues" evidence="1">
    <location>
        <begin position="497"/>
        <end position="513"/>
    </location>
</feature>
<feature type="compositionally biased region" description="Polar residues" evidence="1">
    <location>
        <begin position="635"/>
        <end position="645"/>
    </location>
</feature>
<evidence type="ECO:0000313" key="3">
    <source>
        <dbReference type="RefSeq" id="XP_004507460.1"/>
    </source>
</evidence>
<reference evidence="3" key="2">
    <citation type="submission" date="2025-08" db="UniProtKB">
        <authorList>
            <consortium name="RefSeq"/>
        </authorList>
    </citation>
    <scope>IDENTIFICATION</scope>
    <source>
        <tissue evidence="3">Etiolated seedlings</tissue>
    </source>
</reference>
<dbReference type="GeneID" id="101510087"/>